<dbReference type="InterPro" id="IPR011042">
    <property type="entry name" value="6-blade_b-propeller_TolB-like"/>
</dbReference>
<organism evidence="7 8">
    <name type="scientific">Hypothenemus hampei</name>
    <name type="common">Coffee berry borer</name>
    <dbReference type="NCBI Taxonomy" id="57062"/>
    <lineage>
        <taxon>Eukaryota</taxon>
        <taxon>Metazoa</taxon>
        <taxon>Ecdysozoa</taxon>
        <taxon>Arthropoda</taxon>
        <taxon>Hexapoda</taxon>
        <taxon>Insecta</taxon>
        <taxon>Pterygota</taxon>
        <taxon>Neoptera</taxon>
        <taxon>Endopterygota</taxon>
        <taxon>Coleoptera</taxon>
        <taxon>Polyphaga</taxon>
        <taxon>Cucujiformia</taxon>
        <taxon>Curculionidae</taxon>
        <taxon>Scolytinae</taxon>
        <taxon>Hypothenemus</taxon>
    </lineage>
</organism>
<keyword evidence="4 6" id="KW-0732">Signal</keyword>
<evidence type="ECO:0000313" key="7">
    <source>
        <dbReference type="EMBL" id="KAL1494374.1"/>
    </source>
</evidence>
<evidence type="ECO:0000256" key="5">
    <source>
        <dbReference type="SAM" id="MobiDB-lite"/>
    </source>
</evidence>
<dbReference type="InterPro" id="IPR017996">
    <property type="entry name" value="MRJP/yellow-related"/>
</dbReference>
<comment type="subcellular location">
    <subcellularLocation>
        <location evidence="1">Secreted</location>
    </subcellularLocation>
</comment>
<dbReference type="Proteomes" id="UP001566132">
    <property type="component" value="Unassembled WGS sequence"/>
</dbReference>
<evidence type="ECO:0000313" key="8">
    <source>
        <dbReference type="Proteomes" id="UP001566132"/>
    </source>
</evidence>
<evidence type="ECO:0000256" key="3">
    <source>
        <dbReference type="ARBA" id="ARBA00022525"/>
    </source>
</evidence>
<dbReference type="AlphaFoldDB" id="A0ABD1EII9"/>
<feature type="region of interest" description="Disordered" evidence="5">
    <location>
        <begin position="420"/>
        <end position="469"/>
    </location>
</feature>
<name>A0ABD1EII9_HYPHA</name>
<dbReference type="Pfam" id="PF03022">
    <property type="entry name" value="MRJP"/>
    <property type="match status" value="1"/>
</dbReference>
<feature type="compositionally biased region" description="Polar residues" evidence="5">
    <location>
        <begin position="420"/>
        <end position="435"/>
    </location>
</feature>
<dbReference type="PANTHER" id="PTHR10009:SF18">
    <property type="entry name" value="PROTEIN YELLOW-LIKE PROTEIN"/>
    <property type="match status" value="1"/>
</dbReference>
<feature type="chain" id="PRO_5044838744" evidence="6">
    <location>
        <begin position="22"/>
        <end position="496"/>
    </location>
</feature>
<keyword evidence="8" id="KW-1185">Reference proteome</keyword>
<comment type="caution">
    <text evidence="7">The sequence shown here is derived from an EMBL/GenBank/DDBJ whole genome shotgun (WGS) entry which is preliminary data.</text>
</comment>
<reference evidence="7 8" key="1">
    <citation type="submission" date="2024-05" db="EMBL/GenBank/DDBJ databases">
        <title>Genetic variation in Jamaican populations of the coffee berry borer (Hypothenemus hampei).</title>
        <authorList>
            <person name="Errbii M."/>
            <person name="Myrie A."/>
        </authorList>
    </citation>
    <scope>NUCLEOTIDE SEQUENCE [LARGE SCALE GENOMIC DNA]</scope>
    <source>
        <strain evidence="7">JA-Hopewell-2020-01-JO</strain>
        <tissue evidence="7">Whole body</tissue>
    </source>
</reference>
<dbReference type="PANTHER" id="PTHR10009">
    <property type="entry name" value="PROTEIN YELLOW-RELATED"/>
    <property type="match status" value="1"/>
</dbReference>
<evidence type="ECO:0000256" key="2">
    <source>
        <dbReference type="ARBA" id="ARBA00009127"/>
    </source>
</evidence>
<gene>
    <name evidence="7" type="ORF">ABEB36_009983</name>
</gene>
<feature type="signal peptide" evidence="6">
    <location>
        <begin position="1"/>
        <end position="21"/>
    </location>
</feature>
<protein>
    <submittedName>
        <fullName evidence="7">Uncharacterized protein</fullName>
    </submittedName>
</protein>
<evidence type="ECO:0000256" key="6">
    <source>
        <dbReference type="SAM" id="SignalP"/>
    </source>
</evidence>
<dbReference type="GO" id="GO:0005576">
    <property type="term" value="C:extracellular region"/>
    <property type="evidence" value="ECO:0007669"/>
    <property type="project" value="UniProtKB-SubCell"/>
</dbReference>
<proteinExistence type="inferred from homology"/>
<dbReference type="EMBL" id="JBDJPC010000007">
    <property type="protein sequence ID" value="KAL1494374.1"/>
    <property type="molecule type" value="Genomic_DNA"/>
</dbReference>
<keyword evidence="3" id="KW-0964">Secreted</keyword>
<accession>A0ABD1EII9</accession>
<dbReference type="FunFam" id="2.120.10.30:FF:000045">
    <property type="entry name" value="Blast:Protein yellow"/>
    <property type="match status" value="1"/>
</dbReference>
<comment type="similarity">
    <text evidence="2">Belongs to the major royal jelly protein family.</text>
</comment>
<evidence type="ECO:0000256" key="1">
    <source>
        <dbReference type="ARBA" id="ARBA00004613"/>
    </source>
</evidence>
<sequence length="496" mass="55559">MLLKNISYFACLIAISHVTSAKFRVIREWNYVNFTWPSITSYSDALQQQKYIPENVIMAGLKDFEGFYYVTMPRMKSGVPATLTRISSGISANDTAPLFTPFPSWQMNELGNCEALQNVQNVEIDVFKGQIWIIDGGRTETLGTDPDIKCKPKLVIYDLRKEENVLSYTFPENVASFNGSFLYDIVLDNTDDGYAYISDNSGRDPGIIVFSLKERHSWKIRHSQSMRADPKASYFRVNDVTITASLNIASLALGPRIKSSEGNVILDDDREVFYAPLSSLHLYSISTSVLRNQEVAFHDGEYQGNVTDYGTKSSQTVGMLMDNKGMLYYSLLASNSIARWDSSTPFQTGQKIIAKDDRYLEWVNAFAFDGQGNLTILVNRLNRFIYDKFNLSEVNFRLIASNVGGKSYLYDERYNYHSENGTQSTNSITTSTEKPQNPLKPGTDQDPYLAPAVPDPTAEPSSESTITQSKSSSAPLSCLSIMVLFIVNLGVLFTNC</sequence>
<dbReference type="SUPFAM" id="SSF63829">
    <property type="entry name" value="Calcium-dependent phosphotriesterase"/>
    <property type="match status" value="1"/>
</dbReference>
<dbReference type="Gene3D" id="2.120.10.30">
    <property type="entry name" value="TolB, C-terminal domain"/>
    <property type="match status" value="1"/>
</dbReference>
<evidence type="ECO:0000256" key="4">
    <source>
        <dbReference type="ARBA" id="ARBA00022729"/>
    </source>
</evidence>